<feature type="transmembrane region" description="Helical" evidence="1">
    <location>
        <begin position="7"/>
        <end position="32"/>
    </location>
</feature>
<proteinExistence type="predicted"/>
<comment type="caution">
    <text evidence="3">The sequence shown here is derived from an EMBL/GenBank/DDBJ whole genome shotgun (WGS) entry which is preliminary data.</text>
</comment>
<feature type="transmembrane region" description="Helical" evidence="1">
    <location>
        <begin position="38"/>
        <end position="65"/>
    </location>
</feature>
<keyword evidence="1" id="KW-0472">Membrane</keyword>
<reference evidence="3" key="1">
    <citation type="submission" date="2023-06" db="EMBL/GenBank/DDBJ databases">
        <authorList>
            <person name="Delattre M."/>
        </authorList>
    </citation>
    <scope>NUCLEOTIDE SEQUENCE</scope>
    <source>
        <strain evidence="3">AF72</strain>
    </source>
</reference>
<feature type="non-terminal residue" evidence="3">
    <location>
        <position position="1"/>
    </location>
</feature>
<dbReference type="Proteomes" id="UP001177023">
    <property type="component" value="Unassembled WGS sequence"/>
</dbReference>
<evidence type="ECO:0000256" key="2">
    <source>
        <dbReference type="SAM" id="SignalP"/>
    </source>
</evidence>
<feature type="signal peptide" evidence="2">
    <location>
        <begin position="1"/>
        <end position="16"/>
    </location>
</feature>
<protein>
    <submittedName>
        <fullName evidence="3">Uncharacterized protein</fullName>
    </submittedName>
</protein>
<evidence type="ECO:0000313" key="4">
    <source>
        <dbReference type="Proteomes" id="UP001177023"/>
    </source>
</evidence>
<organism evidence="3 4">
    <name type="scientific">Mesorhabditis spiculigera</name>
    <dbReference type="NCBI Taxonomy" id="96644"/>
    <lineage>
        <taxon>Eukaryota</taxon>
        <taxon>Metazoa</taxon>
        <taxon>Ecdysozoa</taxon>
        <taxon>Nematoda</taxon>
        <taxon>Chromadorea</taxon>
        <taxon>Rhabditida</taxon>
        <taxon>Rhabditina</taxon>
        <taxon>Rhabditomorpha</taxon>
        <taxon>Rhabditoidea</taxon>
        <taxon>Rhabditidae</taxon>
        <taxon>Mesorhabditinae</taxon>
        <taxon>Mesorhabditis</taxon>
    </lineage>
</organism>
<feature type="chain" id="PRO_5041318021" evidence="2">
    <location>
        <begin position="17"/>
        <end position="131"/>
    </location>
</feature>
<name>A0AA36C5N0_9BILA</name>
<gene>
    <name evidence="3" type="ORF">MSPICULIGERA_LOCUS1529</name>
</gene>
<keyword evidence="1" id="KW-1133">Transmembrane helix</keyword>
<keyword evidence="4" id="KW-1185">Reference proteome</keyword>
<dbReference type="EMBL" id="CATQJA010000442">
    <property type="protein sequence ID" value="CAJ0560355.1"/>
    <property type="molecule type" value="Genomic_DNA"/>
</dbReference>
<keyword evidence="1" id="KW-0812">Transmembrane</keyword>
<sequence length="131" mass="14974">MHRHFCLIFLLQSTMALSFLAAPIFLILSVLLGFTNNEFIICTVGVVFLCTGLHAFANNLVILIATKPYRMAIYQFVHRTYLRLRPWADHTPVTVKPVKWQAALRVMHKWPGPLHMFQKTGPASDERPAVE</sequence>
<evidence type="ECO:0000256" key="1">
    <source>
        <dbReference type="SAM" id="Phobius"/>
    </source>
</evidence>
<accession>A0AA36C5N0</accession>
<evidence type="ECO:0000313" key="3">
    <source>
        <dbReference type="EMBL" id="CAJ0560355.1"/>
    </source>
</evidence>
<dbReference type="AlphaFoldDB" id="A0AA36C5N0"/>
<keyword evidence="2" id="KW-0732">Signal</keyword>